<dbReference type="Proteomes" id="UP000186922">
    <property type="component" value="Unassembled WGS sequence"/>
</dbReference>
<reference evidence="2 3" key="1">
    <citation type="journal article" date="2016" name="Nat. Commun.">
        <title>Extremotolerant tardigrade genome and improved radiotolerance of human cultured cells by tardigrade-unique protein.</title>
        <authorList>
            <person name="Hashimoto T."/>
            <person name="Horikawa D.D."/>
            <person name="Saito Y."/>
            <person name="Kuwahara H."/>
            <person name="Kozuka-Hata H."/>
            <person name="Shin-I T."/>
            <person name="Minakuchi Y."/>
            <person name="Ohishi K."/>
            <person name="Motoyama A."/>
            <person name="Aizu T."/>
            <person name="Enomoto A."/>
            <person name="Kondo K."/>
            <person name="Tanaka S."/>
            <person name="Hara Y."/>
            <person name="Koshikawa S."/>
            <person name="Sagara H."/>
            <person name="Miura T."/>
            <person name="Yokobori S."/>
            <person name="Miyagawa K."/>
            <person name="Suzuki Y."/>
            <person name="Kubo T."/>
            <person name="Oyama M."/>
            <person name="Kohara Y."/>
            <person name="Fujiyama A."/>
            <person name="Arakawa K."/>
            <person name="Katayama T."/>
            <person name="Toyoda A."/>
            <person name="Kunieda T."/>
        </authorList>
    </citation>
    <scope>NUCLEOTIDE SEQUENCE [LARGE SCALE GENOMIC DNA]</scope>
    <source>
        <strain evidence="2 3">YOKOZUNA-1</strain>
    </source>
</reference>
<organism evidence="2 3">
    <name type="scientific">Ramazzottius varieornatus</name>
    <name type="common">Water bear</name>
    <name type="synonym">Tardigrade</name>
    <dbReference type="NCBI Taxonomy" id="947166"/>
    <lineage>
        <taxon>Eukaryota</taxon>
        <taxon>Metazoa</taxon>
        <taxon>Ecdysozoa</taxon>
        <taxon>Tardigrada</taxon>
        <taxon>Eutardigrada</taxon>
        <taxon>Parachela</taxon>
        <taxon>Hypsibioidea</taxon>
        <taxon>Ramazzottiidae</taxon>
        <taxon>Ramazzottius</taxon>
    </lineage>
</organism>
<accession>A0A1D1UW74</accession>
<protein>
    <recommendedName>
        <fullName evidence="1">Reverse transcriptase domain-containing protein</fullName>
    </recommendedName>
</protein>
<feature type="domain" description="Reverse transcriptase" evidence="1">
    <location>
        <begin position="271"/>
        <end position="521"/>
    </location>
</feature>
<evidence type="ECO:0000313" key="2">
    <source>
        <dbReference type="EMBL" id="GAU90643.1"/>
    </source>
</evidence>
<dbReference type="EMBL" id="BDGG01000001">
    <property type="protein sequence ID" value="GAU90643.1"/>
    <property type="molecule type" value="Genomic_DNA"/>
</dbReference>
<comment type="caution">
    <text evidence="2">The sequence shown here is derived from an EMBL/GenBank/DDBJ whole genome shotgun (WGS) entry which is preliminary data.</text>
</comment>
<dbReference type="InterPro" id="IPR000477">
    <property type="entry name" value="RT_dom"/>
</dbReference>
<evidence type="ECO:0000259" key="1">
    <source>
        <dbReference type="PROSITE" id="PS50878"/>
    </source>
</evidence>
<gene>
    <name evidence="2" type="primary">RvY_03032-1</name>
    <name evidence="2" type="synonym">RvY_03032.1</name>
    <name evidence="2" type="ORF">RvY_03032</name>
</gene>
<dbReference type="Pfam" id="PF00078">
    <property type="entry name" value="RVT_1"/>
    <property type="match status" value="1"/>
</dbReference>
<dbReference type="PANTHER" id="PTHR48462:SF1">
    <property type="entry name" value="PROTEIN, PUTATIVE-RELATED"/>
    <property type="match status" value="1"/>
</dbReference>
<sequence>MDQMHFASYIKMVVLPAITKLKSLISVDGHFSHINNFTLMKFIKEFEAETGKIVYVFANPGRNLTSGFQNSGLFPFNPEVIRATVKTRHCRTPLDETADSAPKDYRSSFDRLADALMAEFDIAGQNDQDDIKEFIRLKQRGVTPGAVLASSLQASLFAAVPKKVRREKNEHLSLDARGLTKEDNFQSHLEKNRAVARARTASLAASRRAKVSQARIRHVPAAIPKPPKVAPTGGPDGLRPQHLKDLLGGLRDPMSLQLAQALADLVGLMLDGKVPEDVCPTLYGASLIALLKKTGGIRPIAVGNTLRRLAGKIVSKRVMEATGKLIRHQQLGYGTRSGAEAAVHFTRAFLSGQTGCQTLLKLDFRDAFNSVHRDRLLEEVQKFLPEGNPFIFQMYRSPTNLIYGEHVIPSARGVQQGDPLGPLLFCLLTRNLSKSLQSPFNVWYLDDSTLGGDFELVSRDFQTIVEIGACLGLELNTSKFDFVVCGGTLTQQQVTRQKMKLLCPGVMFPDKETLTLLGAPVFPEAIPPVLEKKIRQAELMTTRLEKISAHQSLFLSKNCLSLPKLLYILRCSPTFSCLASLQAFDETIRKCAGKIANIAMDDTV</sequence>
<dbReference type="STRING" id="947166.A0A1D1UW74"/>
<dbReference type="OrthoDB" id="422033at2759"/>
<dbReference type="PANTHER" id="PTHR48462">
    <property type="entry name" value="PROTEIN, PUTATIVE-RELATED"/>
    <property type="match status" value="1"/>
</dbReference>
<evidence type="ECO:0000313" key="3">
    <source>
        <dbReference type="Proteomes" id="UP000186922"/>
    </source>
</evidence>
<dbReference type="AlphaFoldDB" id="A0A1D1UW74"/>
<dbReference type="PROSITE" id="PS50878">
    <property type="entry name" value="RT_POL"/>
    <property type="match status" value="1"/>
</dbReference>
<keyword evidence="3" id="KW-1185">Reference proteome</keyword>
<name>A0A1D1UW74_RAMVA</name>
<proteinExistence type="predicted"/>